<dbReference type="OMA" id="RQYLIMT"/>
<evidence type="ECO:0000256" key="5">
    <source>
        <dbReference type="PROSITE-ProRule" id="PRU00205"/>
    </source>
</evidence>
<keyword evidence="4 5" id="KW-0472">Membrane</keyword>
<accession>A0A0A1U7Z0</accession>
<dbReference type="PANTHER" id="PTHR12560">
    <property type="entry name" value="LONGEVITY ASSURANCE FACTOR 1 LAG1"/>
    <property type="match status" value="1"/>
</dbReference>
<comment type="subcellular location">
    <subcellularLocation>
        <location evidence="1">Membrane</location>
        <topology evidence="1">Multi-pass membrane protein</topology>
    </subcellularLocation>
</comment>
<gene>
    <name evidence="8" type="ORF">EIN_222110</name>
</gene>
<dbReference type="GO" id="GO:0016020">
    <property type="term" value="C:membrane"/>
    <property type="evidence" value="ECO:0007669"/>
    <property type="project" value="UniProtKB-SubCell"/>
</dbReference>
<dbReference type="InterPro" id="IPR016439">
    <property type="entry name" value="Lag1/Lac1-like"/>
</dbReference>
<dbReference type="OrthoDB" id="537032at2759"/>
<protein>
    <submittedName>
        <fullName evidence="8">Longevity assurance factor, putative</fullName>
    </submittedName>
</protein>
<evidence type="ECO:0000256" key="1">
    <source>
        <dbReference type="ARBA" id="ARBA00004141"/>
    </source>
</evidence>
<evidence type="ECO:0000259" key="7">
    <source>
        <dbReference type="PROSITE" id="PS50922"/>
    </source>
</evidence>
<dbReference type="KEGG" id="eiv:EIN_222110"/>
<keyword evidence="9" id="KW-1185">Reference proteome</keyword>
<dbReference type="EMBL" id="KB206756">
    <property type="protein sequence ID" value="ELP88078.1"/>
    <property type="molecule type" value="Genomic_DNA"/>
</dbReference>
<dbReference type="RefSeq" id="XP_004254849.1">
    <property type="nucleotide sequence ID" value="XM_004254801.1"/>
</dbReference>
<dbReference type="PANTHER" id="PTHR12560:SF0">
    <property type="entry name" value="LD18904P"/>
    <property type="match status" value="1"/>
</dbReference>
<dbReference type="VEuPathDB" id="AmoebaDB:EIN_222110"/>
<feature type="transmembrane region" description="Helical" evidence="6">
    <location>
        <begin position="210"/>
        <end position="234"/>
    </location>
</feature>
<dbReference type="Pfam" id="PF03798">
    <property type="entry name" value="TRAM_LAG1_CLN8"/>
    <property type="match status" value="1"/>
</dbReference>
<feature type="domain" description="TLC" evidence="7">
    <location>
        <begin position="71"/>
        <end position="285"/>
    </location>
</feature>
<dbReference type="SMART" id="SM00724">
    <property type="entry name" value="TLC"/>
    <property type="match status" value="1"/>
</dbReference>
<dbReference type="AlphaFoldDB" id="A0A0A1U7Z0"/>
<evidence type="ECO:0000313" key="8">
    <source>
        <dbReference type="EMBL" id="ELP88078.1"/>
    </source>
</evidence>
<dbReference type="InterPro" id="IPR006634">
    <property type="entry name" value="TLC-dom"/>
</dbReference>
<evidence type="ECO:0000256" key="6">
    <source>
        <dbReference type="SAM" id="Phobius"/>
    </source>
</evidence>
<organism evidence="8 9">
    <name type="scientific">Entamoeba invadens IP1</name>
    <dbReference type="NCBI Taxonomy" id="370355"/>
    <lineage>
        <taxon>Eukaryota</taxon>
        <taxon>Amoebozoa</taxon>
        <taxon>Evosea</taxon>
        <taxon>Archamoebae</taxon>
        <taxon>Mastigamoebida</taxon>
        <taxon>Entamoebidae</taxon>
        <taxon>Entamoeba</taxon>
    </lineage>
</organism>
<dbReference type="PROSITE" id="PS50922">
    <property type="entry name" value="TLC"/>
    <property type="match status" value="1"/>
</dbReference>
<dbReference type="GO" id="GO:0046513">
    <property type="term" value="P:ceramide biosynthetic process"/>
    <property type="evidence" value="ECO:0007669"/>
    <property type="project" value="InterPro"/>
</dbReference>
<reference evidence="8 9" key="1">
    <citation type="submission" date="2012-10" db="EMBL/GenBank/DDBJ databases">
        <authorList>
            <person name="Zafar N."/>
            <person name="Inman J."/>
            <person name="Hall N."/>
            <person name="Lorenzi H."/>
            <person name="Caler E."/>
        </authorList>
    </citation>
    <scope>NUCLEOTIDE SEQUENCE [LARGE SCALE GENOMIC DNA]</scope>
    <source>
        <strain evidence="8 9">IP1</strain>
    </source>
</reference>
<feature type="transmembrane region" description="Helical" evidence="6">
    <location>
        <begin position="254"/>
        <end position="277"/>
    </location>
</feature>
<evidence type="ECO:0000256" key="2">
    <source>
        <dbReference type="ARBA" id="ARBA00022692"/>
    </source>
</evidence>
<proteinExistence type="predicted"/>
<keyword evidence="3 6" id="KW-1133">Transmembrane helix</keyword>
<keyword evidence="2 5" id="KW-0812">Transmembrane</keyword>
<dbReference type="GeneID" id="14887379"/>
<feature type="transmembrane region" description="Helical" evidence="6">
    <location>
        <begin position="73"/>
        <end position="94"/>
    </location>
</feature>
<dbReference type="Proteomes" id="UP000014680">
    <property type="component" value="Unassembled WGS sequence"/>
</dbReference>
<name>A0A0A1U7Z0_ENTIV</name>
<dbReference type="GO" id="GO:0050291">
    <property type="term" value="F:sphingosine N-acyltransferase activity"/>
    <property type="evidence" value="ECO:0007669"/>
    <property type="project" value="InterPro"/>
</dbReference>
<evidence type="ECO:0000256" key="3">
    <source>
        <dbReference type="ARBA" id="ARBA00022989"/>
    </source>
</evidence>
<sequence>MPIALICIPTSFSRTSDYYPSPLNLLWAIIPFSLIYTSRKLLIEDLFPKFGRKFIVMNPTWSKEVQDFRVQRFGIVSFKMIYFFISTMLGVVLFRNEDWMPSYLFGKGKQDLSLIWENYPDQEQPPLITFYYCWELGYHFHSLVYHIQSERRNDYFENLLHHVSTIFLVIFSFINNYVRIGTLVLILHDVGDFAMYTAKSLHDMPNDKPAMFAFVGIVYTFLRFRLVTLGGFIIPAAFQGRFCVPDHTAGAWTVYSLLTGLLCVLLILHTYWFYLVLQMIFGFFKSRGTFTDPHTIGVDSHTTVK</sequence>
<evidence type="ECO:0000313" key="9">
    <source>
        <dbReference type="Proteomes" id="UP000014680"/>
    </source>
</evidence>
<evidence type="ECO:0000256" key="4">
    <source>
        <dbReference type="ARBA" id="ARBA00023136"/>
    </source>
</evidence>
<feature type="transmembrane region" description="Helical" evidence="6">
    <location>
        <begin position="159"/>
        <end position="178"/>
    </location>
</feature>